<dbReference type="InterPro" id="IPR003439">
    <property type="entry name" value="ABC_transporter-like_ATP-bd"/>
</dbReference>
<evidence type="ECO:0000256" key="8">
    <source>
        <dbReference type="ARBA" id="ARBA00023204"/>
    </source>
</evidence>
<dbReference type="Pfam" id="PF16326">
    <property type="entry name" value="ABC_tran_CTD"/>
    <property type="match status" value="1"/>
</dbReference>
<evidence type="ECO:0000256" key="7">
    <source>
        <dbReference type="ARBA" id="ARBA00023125"/>
    </source>
</evidence>
<feature type="binding site" evidence="11">
    <location>
        <begin position="315"/>
        <end position="322"/>
    </location>
    <ligand>
        <name>ATP</name>
        <dbReference type="ChEBI" id="CHEBI:30616"/>
        <label>2</label>
    </ligand>
</feature>
<dbReference type="Gene3D" id="3.40.50.300">
    <property type="entry name" value="P-loop containing nucleotide triphosphate hydrolases"/>
    <property type="match status" value="2"/>
</dbReference>
<feature type="region of interest" description="Disordered" evidence="12">
    <location>
        <begin position="500"/>
        <end position="533"/>
    </location>
</feature>
<keyword evidence="2 11" id="KW-0677">Repeat</keyword>
<evidence type="ECO:0000256" key="6">
    <source>
        <dbReference type="ARBA" id="ARBA00022840"/>
    </source>
</evidence>
<comment type="catalytic activity">
    <reaction evidence="9 11">
        <text>ATP + H2O = ADP + phosphate + H(+)</text>
        <dbReference type="Rhea" id="RHEA:13065"/>
        <dbReference type="ChEBI" id="CHEBI:15377"/>
        <dbReference type="ChEBI" id="CHEBI:15378"/>
        <dbReference type="ChEBI" id="CHEBI:30616"/>
        <dbReference type="ChEBI" id="CHEBI:43474"/>
        <dbReference type="ChEBI" id="CHEBI:456216"/>
    </reaction>
</comment>
<dbReference type="GO" id="GO:0003677">
    <property type="term" value="F:DNA binding"/>
    <property type="evidence" value="ECO:0007669"/>
    <property type="project" value="UniProtKB-UniRule"/>
</dbReference>
<dbReference type="InterPro" id="IPR032524">
    <property type="entry name" value="ABC_tran_C"/>
</dbReference>
<keyword evidence="6 11" id="KW-0067">ATP-binding</keyword>
<evidence type="ECO:0000256" key="10">
    <source>
        <dbReference type="ARBA" id="ARBA00061478"/>
    </source>
</evidence>
<dbReference type="InterPro" id="IPR051309">
    <property type="entry name" value="ABCF_ATPase"/>
</dbReference>
<reference evidence="14 15" key="2">
    <citation type="journal article" date="2010" name="J. Bacteriol.">
        <title>Complete genome sequence of Beijerinckia indica subsp. indica.</title>
        <authorList>
            <person name="Tamas I."/>
            <person name="Dedysh S.N."/>
            <person name="Liesack W."/>
            <person name="Stott M.B."/>
            <person name="Alam M."/>
            <person name="Murrell J.C."/>
            <person name="Dunfield P.F."/>
        </authorList>
    </citation>
    <scope>NUCLEOTIDE SEQUENCE [LARGE SCALE GENOMIC DNA]</scope>
    <source>
        <strain evidence="15">ATCC 9039 / DSM 1715 / NCIMB 8712</strain>
    </source>
</reference>
<evidence type="ECO:0000313" key="15">
    <source>
        <dbReference type="Proteomes" id="UP000001695"/>
    </source>
</evidence>
<comment type="function">
    <text evidence="11">Probably plays a role in ribosome assembly or function. May be involved in resolution of branched DNA intermediates that result from template switching in postreplication gaps. Binds DNA and has ATPase activity.</text>
</comment>
<dbReference type="GO" id="GO:0043022">
    <property type="term" value="F:ribosome binding"/>
    <property type="evidence" value="ECO:0007669"/>
    <property type="project" value="UniProtKB-UniRule"/>
</dbReference>
<feature type="binding site" evidence="11">
    <location>
        <begin position="38"/>
        <end position="45"/>
    </location>
    <ligand>
        <name>ATP</name>
        <dbReference type="ChEBI" id="CHEBI:30616"/>
        <label>1</label>
    </ligand>
</feature>
<dbReference type="CDD" id="cd03221">
    <property type="entry name" value="ABCF_EF-3"/>
    <property type="match status" value="2"/>
</dbReference>
<comment type="subcellular location">
    <subcellularLocation>
        <location evidence="11">Cytoplasm</location>
    </subcellularLocation>
    <text evidence="11">Associates with ribosomes.</text>
</comment>
<feature type="domain" description="ABC transporter" evidence="13">
    <location>
        <begin position="283"/>
        <end position="500"/>
    </location>
</feature>
<keyword evidence="1 11" id="KW-0963">Cytoplasm</keyword>
<dbReference type="GO" id="GO:0006281">
    <property type="term" value="P:DNA repair"/>
    <property type="evidence" value="ECO:0007669"/>
    <property type="project" value="UniProtKB-KW"/>
</dbReference>
<dbReference type="HOGENOM" id="CLU_000604_36_0_5"/>
<evidence type="ECO:0000256" key="12">
    <source>
        <dbReference type="SAM" id="MobiDB-lite"/>
    </source>
</evidence>
<dbReference type="FunFam" id="3.40.50.300:FF:000309">
    <property type="entry name" value="ABC transporter ATP-binding protein"/>
    <property type="match status" value="1"/>
</dbReference>
<keyword evidence="4 11" id="KW-0227">DNA damage</keyword>
<dbReference type="InterPro" id="IPR003593">
    <property type="entry name" value="AAA+_ATPase"/>
</dbReference>
<dbReference type="PANTHER" id="PTHR42855">
    <property type="entry name" value="ABC TRANSPORTER ATP-BINDING SUBUNIT"/>
    <property type="match status" value="1"/>
</dbReference>
<dbReference type="RefSeq" id="WP_012383680.1">
    <property type="nucleotide sequence ID" value="NC_010581.1"/>
</dbReference>
<keyword evidence="7 11" id="KW-0238">DNA-binding</keyword>
<dbReference type="Pfam" id="PF00005">
    <property type="entry name" value="ABC_tran"/>
    <property type="match status" value="2"/>
</dbReference>
<evidence type="ECO:0000256" key="1">
    <source>
        <dbReference type="ARBA" id="ARBA00022490"/>
    </source>
</evidence>
<dbReference type="EMBL" id="CP001016">
    <property type="protein sequence ID" value="ACB94322.1"/>
    <property type="molecule type" value="Genomic_DNA"/>
</dbReference>
<dbReference type="OrthoDB" id="9808609at2"/>
<dbReference type="eggNOG" id="COG0488">
    <property type="taxonomic scope" value="Bacteria"/>
</dbReference>
<dbReference type="InterPro" id="IPR037118">
    <property type="entry name" value="Val-tRNA_synth_C_sf"/>
</dbReference>
<dbReference type="STRING" id="395963.Bind_0672"/>
<dbReference type="GO" id="GO:0005524">
    <property type="term" value="F:ATP binding"/>
    <property type="evidence" value="ECO:0007669"/>
    <property type="project" value="UniProtKB-UniRule"/>
</dbReference>
<protein>
    <recommendedName>
        <fullName evidence="11">ATP-binding protein Uup</fullName>
        <ecNumber evidence="11">3.6.1.-</ecNumber>
    </recommendedName>
</protein>
<keyword evidence="3 11" id="KW-0547">Nucleotide-binding</keyword>
<dbReference type="EC" id="3.6.1.-" evidence="11"/>
<evidence type="ECO:0000256" key="4">
    <source>
        <dbReference type="ARBA" id="ARBA00022763"/>
    </source>
</evidence>
<evidence type="ECO:0000256" key="9">
    <source>
        <dbReference type="ARBA" id="ARBA00049360"/>
    </source>
</evidence>
<dbReference type="SUPFAM" id="SSF52540">
    <property type="entry name" value="P-loop containing nucleoside triphosphate hydrolases"/>
    <property type="match status" value="2"/>
</dbReference>
<name>B2IGD7_BEII9</name>
<dbReference type="InterPro" id="IPR027417">
    <property type="entry name" value="P-loop_NTPase"/>
</dbReference>
<accession>B2IGD7</accession>
<dbReference type="PROSITE" id="PS50893">
    <property type="entry name" value="ABC_TRANSPORTER_2"/>
    <property type="match status" value="2"/>
</dbReference>
<sequence length="609" mass="67027">MAPPLLLLQNIMLTLGGKPLLESAELSVTAGARVCLVGRNGSGKSTLLKIAAGLIEQDGGTRFMQPDASIRYLPQEPDFTGFATSLAYVEAGLGPLDDPYRARALLNDLGLTGEEDPNTLSGGEGRRVALARVLAPEPDVLLLDEPTNHLDLPTIEWLEGELKSLRSALVIISHDRRFLQNLSRQTVWLDRGRTRTLNQGFAGFEAWRDQVLEEEEQQQHKMDRKIAAEEDWLRYGVTARRKRNQKRLANLNTMRSERRARQSRSSEVQLIATEGKVSGKLVIEAEAISKSYGAREIVKNLSLRVLRGDRLGLVGGNGTGKTTLVKLLTGALPPDEGTVKLGASLQMATLDQGRASLDPQISLKDALTGGGSDFVEINGERKHVIGYMKDFLFGPEQARTPIGQLSGGERGRLMLAKALSQPSNLLVLDEPTNDLDLETLDLLQEMLNDYQGTILLVSHDRDFLDRVTTSVLMSEGRGRWIEYAGGYSDMLAQRGFGVEQRQNAAKPNGKGAAKADAAPLSSEKSGEKPTKRRLSFKEKHALETLPARIDELRALKDKLQKILDDQDLYHREPTKFTQASEAFAKADAALNAAEEEWLELEILREEIGG</sequence>
<keyword evidence="5 11" id="KW-0378">Hydrolase</keyword>
<reference evidence="15" key="1">
    <citation type="submission" date="2008-03" db="EMBL/GenBank/DDBJ databases">
        <title>Complete sequence of chromosome of Beijerinckia indica subsp. indica ATCC 9039.</title>
        <authorList>
            <consortium name="US DOE Joint Genome Institute"/>
            <person name="Copeland A."/>
            <person name="Lucas S."/>
            <person name="Lapidus A."/>
            <person name="Glavina del Rio T."/>
            <person name="Dalin E."/>
            <person name="Tice H."/>
            <person name="Bruce D."/>
            <person name="Goodwin L."/>
            <person name="Pitluck S."/>
            <person name="LaButti K."/>
            <person name="Schmutz J."/>
            <person name="Larimer F."/>
            <person name="Land M."/>
            <person name="Hauser L."/>
            <person name="Kyrpides N."/>
            <person name="Mikhailova N."/>
            <person name="Dunfield P.F."/>
            <person name="Dedysh S.N."/>
            <person name="Liesack W."/>
            <person name="Saw J.H."/>
            <person name="Alam M."/>
            <person name="Chen Y."/>
            <person name="Murrell J.C."/>
            <person name="Richardson P."/>
        </authorList>
    </citation>
    <scope>NUCLEOTIDE SEQUENCE [LARGE SCALE GENOMIC DNA]</scope>
    <source>
        <strain evidence="15">ATCC 9039 / DSM 1715 / NCIMB 8712</strain>
    </source>
</reference>
<dbReference type="AlphaFoldDB" id="B2IGD7"/>
<dbReference type="InterPro" id="IPR043686">
    <property type="entry name" value="Uup"/>
</dbReference>
<evidence type="ECO:0000256" key="2">
    <source>
        <dbReference type="ARBA" id="ARBA00022737"/>
    </source>
</evidence>
<dbReference type="SMART" id="SM00382">
    <property type="entry name" value="AAA"/>
    <property type="match status" value="2"/>
</dbReference>
<dbReference type="HAMAP" id="MF_00848">
    <property type="entry name" value="Uup"/>
    <property type="match status" value="1"/>
</dbReference>
<keyword evidence="8 11" id="KW-0234">DNA repair</keyword>
<proteinExistence type="inferred from homology"/>
<dbReference type="Proteomes" id="UP000001695">
    <property type="component" value="Chromosome"/>
</dbReference>
<keyword evidence="15" id="KW-1185">Reference proteome</keyword>
<dbReference type="GO" id="GO:0005737">
    <property type="term" value="C:cytoplasm"/>
    <property type="evidence" value="ECO:0007669"/>
    <property type="project" value="UniProtKB-SubCell"/>
</dbReference>
<evidence type="ECO:0000313" key="14">
    <source>
        <dbReference type="EMBL" id="ACB94322.1"/>
    </source>
</evidence>
<dbReference type="GO" id="GO:0016887">
    <property type="term" value="F:ATP hydrolysis activity"/>
    <property type="evidence" value="ECO:0007669"/>
    <property type="project" value="UniProtKB-UniRule"/>
</dbReference>
<evidence type="ECO:0000256" key="3">
    <source>
        <dbReference type="ARBA" id="ARBA00022741"/>
    </source>
</evidence>
<feature type="compositionally biased region" description="Basic and acidic residues" evidence="12">
    <location>
        <begin position="524"/>
        <end position="533"/>
    </location>
</feature>
<dbReference type="PANTHER" id="PTHR42855:SF1">
    <property type="entry name" value="ABC TRANSPORTER DOMAIN-CONTAINING PROTEIN"/>
    <property type="match status" value="1"/>
</dbReference>
<gene>
    <name evidence="11" type="primary">uup</name>
    <name evidence="14" type="ordered locus">Bind_0672</name>
</gene>
<comment type="similarity">
    <text evidence="10 11">Belongs to the ABC transporter superfamily. ABCF family. Uup subfamily.</text>
</comment>
<dbReference type="KEGG" id="bid:Bind_0672"/>
<dbReference type="Gene3D" id="1.10.287.380">
    <property type="entry name" value="Valyl-tRNA synthetase, C-terminal domain"/>
    <property type="match status" value="1"/>
</dbReference>
<organism evidence="14 15">
    <name type="scientific">Beijerinckia indica subsp. indica (strain ATCC 9039 / DSM 1715 / NCIMB 8712)</name>
    <dbReference type="NCBI Taxonomy" id="395963"/>
    <lineage>
        <taxon>Bacteria</taxon>
        <taxon>Pseudomonadati</taxon>
        <taxon>Pseudomonadota</taxon>
        <taxon>Alphaproteobacteria</taxon>
        <taxon>Hyphomicrobiales</taxon>
        <taxon>Beijerinckiaceae</taxon>
        <taxon>Beijerinckia</taxon>
    </lineage>
</organism>
<evidence type="ECO:0000259" key="13">
    <source>
        <dbReference type="PROSITE" id="PS50893"/>
    </source>
</evidence>
<feature type="compositionally biased region" description="Low complexity" evidence="12">
    <location>
        <begin position="503"/>
        <end position="519"/>
    </location>
</feature>
<evidence type="ECO:0000256" key="5">
    <source>
        <dbReference type="ARBA" id="ARBA00022801"/>
    </source>
</evidence>
<feature type="domain" description="ABC transporter" evidence="13">
    <location>
        <begin position="6"/>
        <end position="216"/>
    </location>
</feature>
<evidence type="ECO:0000256" key="11">
    <source>
        <dbReference type="HAMAP-Rule" id="MF_00848"/>
    </source>
</evidence>